<dbReference type="InterPro" id="IPR036388">
    <property type="entry name" value="WH-like_DNA-bd_sf"/>
</dbReference>
<dbReference type="InterPro" id="IPR007627">
    <property type="entry name" value="RNA_pol_sigma70_r2"/>
</dbReference>
<dbReference type="InterPro" id="IPR014284">
    <property type="entry name" value="RNA_pol_sigma-70_dom"/>
</dbReference>
<accession>A0ABP6SX08</accession>
<dbReference type="InterPro" id="IPR013325">
    <property type="entry name" value="RNA_pol_sigma_r2"/>
</dbReference>
<dbReference type="InterPro" id="IPR013249">
    <property type="entry name" value="RNA_pol_sigma70_r4_t2"/>
</dbReference>
<feature type="domain" description="RNA polymerase sigma factor 70 region 4 type 2" evidence="7">
    <location>
        <begin position="104"/>
        <end position="156"/>
    </location>
</feature>
<gene>
    <name evidence="8" type="ORF">GCM10020369_25220</name>
</gene>
<proteinExistence type="inferred from homology"/>
<evidence type="ECO:0000313" key="9">
    <source>
        <dbReference type="Proteomes" id="UP001501676"/>
    </source>
</evidence>
<sequence>MGVADQEDEEYHEYVRSALPALRRLAYVLSQDGHRADDLVQSALVKLYLRWDRARTATNRDSYARTVLIRVFLSERRTGWARRVVLVDHLPESMVTGPDPAATLALRAALATLPAKQRATLVLRYYADLSVDETAEALGCPANTVKSHTARGLAALRRLLPDESYPTETRSGR</sequence>
<organism evidence="8 9">
    <name type="scientific">Cryptosporangium minutisporangium</name>
    <dbReference type="NCBI Taxonomy" id="113569"/>
    <lineage>
        <taxon>Bacteria</taxon>
        <taxon>Bacillati</taxon>
        <taxon>Actinomycetota</taxon>
        <taxon>Actinomycetes</taxon>
        <taxon>Cryptosporangiales</taxon>
        <taxon>Cryptosporangiaceae</taxon>
        <taxon>Cryptosporangium</taxon>
    </lineage>
</organism>
<dbReference type="InterPro" id="IPR013324">
    <property type="entry name" value="RNA_pol_sigma_r3/r4-like"/>
</dbReference>
<evidence type="ECO:0000256" key="1">
    <source>
        <dbReference type="ARBA" id="ARBA00010641"/>
    </source>
</evidence>
<dbReference type="Pfam" id="PF08281">
    <property type="entry name" value="Sigma70_r4_2"/>
    <property type="match status" value="1"/>
</dbReference>
<comment type="caution">
    <text evidence="8">The sequence shown here is derived from an EMBL/GenBank/DDBJ whole genome shotgun (WGS) entry which is preliminary data.</text>
</comment>
<evidence type="ECO:0000313" key="8">
    <source>
        <dbReference type="EMBL" id="GAA3386616.1"/>
    </source>
</evidence>
<keyword evidence="5" id="KW-0804">Transcription</keyword>
<evidence type="ECO:0000259" key="6">
    <source>
        <dbReference type="Pfam" id="PF04542"/>
    </source>
</evidence>
<keyword evidence="3" id="KW-0731">Sigma factor</keyword>
<comment type="similarity">
    <text evidence="1">Belongs to the sigma-70 factor family. ECF subfamily.</text>
</comment>
<reference evidence="9" key="1">
    <citation type="journal article" date="2019" name="Int. J. Syst. Evol. Microbiol.">
        <title>The Global Catalogue of Microorganisms (GCM) 10K type strain sequencing project: providing services to taxonomists for standard genome sequencing and annotation.</title>
        <authorList>
            <consortium name="The Broad Institute Genomics Platform"/>
            <consortium name="The Broad Institute Genome Sequencing Center for Infectious Disease"/>
            <person name="Wu L."/>
            <person name="Ma J."/>
        </authorList>
    </citation>
    <scope>NUCLEOTIDE SEQUENCE [LARGE SCALE GENOMIC DNA]</scope>
    <source>
        <strain evidence="9">JCM 9458</strain>
    </source>
</reference>
<dbReference type="SUPFAM" id="SSF88946">
    <property type="entry name" value="Sigma2 domain of RNA polymerase sigma factors"/>
    <property type="match status" value="1"/>
</dbReference>
<evidence type="ECO:0000256" key="4">
    <source>
        <dbReference type="ARBA" id="ARBA00023125"/>
    </source>
</evidence>
<dbReference type="SUPFAM" id="SSF88659">
    <property type="entry name" value="Sigma3 and sigma4 domains of RNA polymerase sigma factors"/>
    <property type="match status" value="1"/>
</dbReference>
<evidence type="ECO:0000256" key="3">
    <source>
        <dbReference type="ARBA" id="ARBA00023082"/>
    </source>
</evidence>
<dbReference type="PANTHER" id="PTHR43133:SF50">
    <property type="entry name" value="ECF RNA POLYMERASE SIGMA FACTOR SIGM"/>
    <property type="match status" value="1"/>
</dbReference>
<dbReference type="NCBIfam" id="TIGR02937">
    <property type="entry name" value="sigma70-ECF"/>
    <property type="match status" value="1"/>
</dbReference>
<evidence type="ECO:0000256" key="5">
    <source>
        <dbReference type="ARBA" id="ARBA00023163"/>
    </source>
</evidence>
<dbReference type="Proteomes" id="UP001501676">
    <property type="component" value="Unassembled WGS sequence"/>
</dbReference>
<keyword evidence="4" id="KW-0238">DNA-binding</keyword>
<dbReference type="NCBIfam" id="TIGR02983">
    <property type="entry name" value="SigE-fam_strep"/>
    <property type="match status" value="1"/>
</dbReference>
<dbReference type="InterPro" id="IPR039425">
    <property type="entry name" value="RNA_pol_sigma-70-like"/>
</dbReference>
<evidence type="ECO:0000256" key="2">
    <source>
        <dbReference type="ARBA" id="ARBA00023015"/>
    </source>
</evidence>
<dbReference type="EMBL" id="BAAAYN010000017">
    <property type="protein sequence ID" value="GAA3386616.1"/>
    <property type="molecule type" value="Genomic_DNA"/>
</dbReference>
<evidence type="ECO:0000259" key="7">
    <source>
        <dbReference type="Pfam" id="PF08281"/>
    </source>
</evidence>
<feature type="domain" description="RNA polymerase sigma-70 region 2" evidence="6">
    <location>
        <begin position="15"/>
        <end position="80"/>
    </location>
</feature>
<name>A0ABP6SX08_9ACTN</name>
<dbReference type="Gene3D" id="1.10.10.10">
    <property type="entry name" value="Winged helix-like DNA-binding domain superfamily/Winged helix DNA-binding domain"/>
    <property type="match status" value="1"/>
</dbReference>
<protein>
    <submittedName>
        <fullName evidence="8">SigE family RNA polymerase sigma factor</fullName>
    </submittedName>
</protein>
<dbReference type="Gene3D" id="1.10.1740.10">
    <property type="match status" value="1"/>
</dbReference>
<keyword evidence="9" id="KW-1185">Reference proteome</keyword>
<dbReference type="InterPro" id="IPR014325">
    <property type="entry name" value="RNA_pol_sigma-E_actinobac"/>
</dbReference>
<dbReference type="Pfam" id="PF04542">
    <property type="entry name" value="Sigma70_r2"/>
    <property type="match status" value="1"/>
</dbReference>
<keyword evidence="2" id="KW-0805">Transcription regulation</keyword>
<dbReference type="PANTHER" id="PTHR43133">
    <property type="entry name" value="RNA POLYMERASE ECF-TYPE SIGMA FACTO"/>
    <property type="match status" value="1"/>
</dbReference>